<dbReference type="PROSITE" id="PS50011">
    <property type="entry name" value="PROTEIN_KINASE_DOM"/>
    <property type="match status" value="1"/>
</dbReference>
<comment type="caution">
    <text evidence="13">The sequence shown here is derived from an EMBL/GenBank/DDBJ whole genome shotgun (WGS) entry which is preliminary data.</text>
</comment>
<comment type="catalytic activity">
    <reaction evidence="10">
        <text>L-tyrosyl-[protein] + ATP = O-phospho-L-tyrosyl-[protein] + ADP + H(+)</text>
        <dbReference type="Rhea" id="RHEA:10596"/>
        <dbReference type="Rhea" id="RHEA-COMP:10136"/>
        <dbReference type="Rhea" id="RHEA-COMP:20101"/>
        <dbReference type="ChEBI" id="CHEBI:15378"/>
        <dbReference type="ChEBI" id="CHEBI:30616"/>
        <dbReference type="ChEBI" id="CHEBI:46858"/>
        <dbReference type="ChEBI" id="CHEBI:61978"/>
        <dbReference type="ChEBI" id="CHEBI:456216"/>
        <dbReference type="EC" id="2.7.12.2"/>
    </reaction>
</comment>
<organism evidence="13 14">
    <name type="scientific">Prymnesium parvum</name>
    <name type="common">Toxic golden alga</name>
    <dbReference type="NCBI Taxonomy" id="97485"/>
    <lineage>
        <taxon>Eukaryota</taxon>
        <taxon>Haptista</taxon>
        <taxon>Haptophyta</taxon>
        <taxon>Prymnesiophyceae</taxon>
        <taxon>Prymnesiales</taxon>
        <taxon>Prymnesiaceae</taxon>
        <taxon>Prymnesium</taxon>
    </lineage>
</organism>
<name>A0AB34IB97_PRYPA</name>
<dbReference type="SUPFAM" id="SSF56112">
    <property type="entry name" value="Protein kinase-like (PK-like)"/>
    <property type="match status" value="1"/>
</dbReference>
<dbReference type="FunFam" id="1.10.510.10:FF:000432">
    <property type="entry name" value="mitogen-activated protein kinase kinase 3"/>
    <property type="match status" value="1"/>
</dbReference>
<dbReference type="GO" id="GO:0004674">
    <property type="term" value="F:protein serine/threonine kinase activity"/>
    <property type="evidence" value="ECO:0007669"/>
    <property type="project" value="UniProtKB-KW"/>
</dbReference>
<gene>
    <name evidence="13" type="ORF">AB1Y20_016634</name>
</gene>
<dbReference type="PANTHER" id="PTHR48013">
    <property type="entry name" value="DUAL SPECIFICITY MITOGEN-ACTIVATED PROTEIN KINASE KINASE 5-RELATED"/>
    <property type="match status" value="1"/>
</dbReference>
<evidence type="ECO:0000256" key="10">
    <source>
        <dbReference type="ARBA" id="ARBA00051693"/>
    </source>
</evidence>
<keyword evidence="3 11" id="KW-0547">Nucleotide-binding</keyword>
<dbReference type="Gene3D" id="1.10.510.10">
    <property type="entry name" value="Transferase(Phosphotransferase) domain 1"/>
    <property type="match status" value="1"/>
</dbReference>
<dbReference type="Gene3D" id="3.30.200.20">
    <property type="entry name" value="Phosphorylase Kinase, domain 1"/>
    <property type="match status" value="1"/>
</dbReference>
<dbReference type="GO" id="GO:0004708">
    <property type="term" value="F:MAP kinase kinase activity"/>
    <property type="evidence" value="ECO:0007669"/>
    <property type="project" value="UniProtKB-EC"/>
</dbReference>
<dbReference type="EC" id="2.7.12.2" evidence="7"/>
<dbReference type="EMBL" id="JBGBPQ010000031">
    <property type="protein sequence ID" value="KAL1495772.1"/>
    <property type="molecule type" value="Genomic_DNA"/>
</dbReference>
<feature type="domain" description="Protein kinase" evidence="12">
    <location>
        <begin position="67"/>
        <end position="327"/>
    </location>
</feature>
<evidence type="ECO:0000256" key="4">
    <source>
        <dbReference type="ARBA" id="ARBA00022777"/>
    </source>
</evidence>
<evidence type="ECO:0000313" key="13">
    <source>
        <dbReference type="EMBL" id="KAL1495772.1"/>
    </source>
</evidence>
<dbReference type="InterPro" id="IPR017441">
    <property type="entry name" value="Protein_kinase_ATP_BS"/>
</dbReference>
<evidence type="ECO:0000256" key="1">
    <source>
        <dbReference type="ARBA" id="ARBA00022527"/>
    </source>
</evidence>
<dbReference type="Proteomes" id="UP001515480">
    <property type="component" value="Unassembled WGS sequence"/>
</dbReference>
<evidence type="ECO:0000313" key="14">
    <source>
        <dbReference type="Proteomes" id="UP001515480"/>
    </source>
</evidence>
<evidence type="ECO:0000256" key="2">
    <source>
        <dbReference type="ARBA" id="ARBA00022679"/>
    </source>
</evidence>
<evidence type="ECO:0000256" key="5">
    <source>
        <dbReference type="ARBA" id="ARBA00022840"/>
    </source>
</evidence>
<comment type="similarity">
    <text evidence="6">Belongs to the protein kinase superfamily. STE Ser/Thr protein kinase family. MAP kinase kinase subfamily.</text>
</comment>
<dbReference type="InterPro" id="IPR000719">
    <property type="entry name" value="Prot_kinase_dom"/>
</dbReference>
<dbReference type="AlphaFoldDB" id="A0AB34IB97"/>
<dbReference type="GO" id="GO:0005524">
    <property type="term" value="F:ATP binding"/>
    <property type="evidence" value="ECO:0007669"/>
    <property type="project" value="UniProtKB-UniRule"/>
</dbReference>
<dbReference type="PANTHER" id="PTHR48013:SF9">
    <property type="entry name" value="DUAL SPECIFICITY MITOGEN-ACTIVATED PROTEIN KINASE KINASE 5"/>
    <property type="match status" value="1"/>
</dbReference>
<evidence type="ECO:0000256" key="8">
    <source>
        <dbReference type="ARBA" id="ARBA00049014"/>
    </source>
</evidence>
<comment type="catalytic activity">
    <reaction evidence="9">
        <text>L-threonyl-[protein] + ATP = O-phospho-L-threonyl-[protein] + ADP + H(+)</text>
        <dbReference type="Rhea" id="RHEA:46608"/>
        <dbReference type="Rhea" id="RHEA-COMP:11060"/>
        <dbReference type="Rhea" id="RHEA-COMP:11605"/>
        <dbReference type="ChEBI" id="CHEBI:15378"/>
        <dbReference type="ChEBI" id="CHEBI:30013"/>
        <dbReference type="ChEBI" id="CHEBI:30616"/>
        <dbReference type="ChEBI" id="CHEBI:61977"/>
        <dbReference type="ChEBI" id="CHEBI:456216"/>
        <dbReference type="EC" id="2.7.12.2"/>
    </reaction>
</comment>
<dbReference type="InterPro" id="IPR011009">
    <property type="entry name" value="Kinase-like_dom_sf"/>
</dbReference>
<reference evidence="13 14" key="1">
    <citation type="journal article" date="2024" name="Science">
        <title>Giant polyketide synthase enzymes in the biosynthesis of giant marine polyether toxins.</title>
        <authorList>
            <person name="Fallon T.R."/>
            <person name="Shende V.V."/>
            <person name="Wierzbicki I.H."/>
            <person name="Pendleton A.L."/>
            <person name="Watervoot N.F."/>
            <person name="Auber R.P."/>
            <person name="Gonzalez D.J."/>
            <person name="Wisecaver J.H."/>
            <person name="Moore B.S."/>
        </authorList>
    </citation>
    <scope>NUCLEOTIDE SEQUENCE [LARGE SCALE GENOMIC DNA]</scope>
    <source>
        <strain evidence="13 14">12B1</strain>
    </source>
</reference>
<dbReference type="Pfam" id="PF00069">
    <property type="entry name" value="Pkinase"/>
    <property type="match status" value="1"/>
</dbReference>
<dbReference type="CDD" id="cd06623">
    <property type="entry name" value="PKc_MAPKK_plant_like"/>
    <property type="match status" value="1"/>
</dbReference>
<accession>A0AB34IB97</accession>
<sequence>MHEQPAQLGLSVALDASGPVDMTMDPPSFTLSQSGTFVKEDFAINKQGITAVNGNEVARLGLHLADLEMLEVLGKGASSLVRKARHRPSQTDLAVKIVNVFDKSKRDQLLRELRTLYTCAFPWLVAFHDCLYDDGAMYIVLEYMDGGSLADVLRAAQMTGSRPLSELVIAKLAARVLASLNYLHRERHQVHRDMKPGNILLNSRGAIKISDFGLSAELDSTKEMCATFVGTHAYMSPERLGGKPYSFASDIWSLGITLVECALGEYPYTAYTGSNYFVLLSQILNDPPPQLPVASFSPEFRDFIAQCLCKEPEGRPSAHQLLSHPFIRMYDDSIRPFDMANFVSRLTDMRRLLPSKP</sequence>
<proteinExistence type="inferred from homology"/>
<comment type="catalytic activity">
    <reaction evidence="8">
        <text>L-seryl-[protein] + ATP = O-phospho-L-seryl-[protein] + ADP + H(+)</text>
        <dbReference type="Rhea" id="RHEA:17989"/>
        <dbReference type="Rhea" id="RHEA-COMP:9863"/>
        <dbReference type="Rhea" id="RHEA-COMP:11604"/>
        <dbReference type="ChEBI" id="CHEBI:15378"/>
        <dbReference type="ChEBI" id="CHEBI:29999"/>
        <dbReference type="ChEBI" id="CHEBI:30616"/>
        <dbReference type="ChEBI" id="CHEBI:83421"/>
        <dbReference type="ChEBI" id="CHEBI:456216"/>
        <dbReference type="EC" id="2.7.12.2"/>
    </reaction>
</comment>
<evidence type="ECO:0000256" key="7">
    <source>
        <dbReference type="ARBA" id="ARBA00038999"/>
    </source>
</evidence>
<keyword evidence="4" id="KW-0418">Kinase</keyword>
<evidence type="ECO:0000256" key="9">
    <source>
        <dbReference type="ARBA" id="ARBA00049299"/>
    </source>
</evidence>
<evidence type="ECO:0000259" key="12">
    <source>
        <dbReference type="PROSITE" id="PS50011"/>
    </source>
</evidence>
<keyword evidence="5 11" id="KW-0067">ATP-binding</keyword>
<keyword evidence="14" id="KW-1185">Reference proteome</keyword>
<evidence type="ECO:0000256" key="11">
    <source>
        <dbReference type="PROSITE-ProRule" id="PRU10141"/>
    </source>
</evidence>
<dbReference type="SMART" id="SM00220">
    <property type="entry name" value="S_TKc"/>
    <property type="match status" value="1"/>
</dbReference>
<protein>
    <recommendedName>
        <fullName evidence="7">mitogen-activated protein kinase kinase</fullName>
        <ecNumber evidence="7">2.7.12.2</ecNumber>
    </recommendedName>
</protein>
<keyword evidence="1" id="KW-0723">Serine/threonine-protein kinase</keyword>
<evidence type="ECO:0000256" key="6">
    <source>
        <dbReference type="ARBA" id="ARBA00038035"/>
    </source>
</evidence>
<feature type="binding site" evidence="11">
    <location>
        <position position="96"/>
    </location>
    <ligand>
        <name>ATP</name>
        <dbReference type="ChEBI" id="CHEBI:30616"/>
    </ligand>
</feature>
<evidence type="ECO:0000256" key="3">
    <source>
        <dbReference type="ARBA" id="ARBA00022741"/>
    </source>
</evidence>
<dbReference type="PROSITE" id="PS00107">
    <property type="entry name" value="PROTEIN_KINASE_ATP"/>
    <property type="match status" value="1"/>
</dbReference>
<keyword evidence="2" id="KW-0808">Transferase</keyword>